<sequence>MAGFWARRRRGAPELEAHDAGLATRAGSALVAADERLRAAAEELGFAEAALDAEDLAGFREVCVAARRQLGDAFRLQRLNHDPLRGTAADVHARTERIVELCEEVQRALDDELAALGERMSRAHRAPDRITGVRADVARLRARLPHARETLDRLAARYASEALAAPTADAAEAERLLGFAEHGAGVAERRLMDGRRDEAEVALDASVRSVHRAAALLDGVERFEVEALRAEATLSELVETARRSLTIALGQPHTARVADAIAEVRASLAAIPAVGVDTDPVAHLARLCDALARLDAALAAGRGWAPSTRPGPGPEPGPRPHAEGYVASQSAARHPPDRGAPKPAPVAPVTQVRHALADVDRRLVSARDAVAGHPGRVGAEAMARLAESERIRIDLAHCLGDLGTGLGSVSATIVATDPDLGARVIALALRAASLASESLSLARRDLGVVRVTASVR</sequence>
<dbReference type="EMBL" id="BAAAPW010000002">
    <property type="protein sequence ID" value="GAA2035820.1"/>
    <property type="molecule type" value="Genomic_DNA"/>
</dbReference>
<proteinExistence type="predicted"/>
<evidence type="ECO:0008006" key="4">
    <source>
        <dbReference type="Google" id="ProtNLM"/>
    </source>
</evidence>
<comment type="caution">
    <text evidence="2">The sequence shown here is derived from an EMBL/GenBank/DDBJ whole genome shotgun (WGS) entry which is preliminary data.</text>
</comment>
<evidence type="ECO:0000256" key="1">
    <source>
        <dbReference type="SAM" id="MobiDB-lite"/>
    </source>
</evidence>
<reference evidence="2 3" key="1">
    <citation type="journal article" date="2019" name="Int. J. Syst. Evol. Microbiol.">
        <title>The Global Catalogue of Microorganisms (GCM) 10K type strain sequencing project: providing services to taxonomists for standard genome sequencing and annotation.</title>
        <authorList>
            <consortium name="The Broad Institute Genomics Platform"/>
            <consortium name="The Broad Institute Genome Sequencing Center for Infectious Disease"/>
            <person name="Wu L."/>
            <person name="Ma J."/>
        </authorList>
    </citation>
    <scope>NUCLEOTIDE SEQUENCE [LARGE SCALE GENOMIC DNA]</scope>
    <source>
        <strain evidence="2 3">JCM 15672</strain>
    </source>
</reference>
<gene>
    <name evidence="2" type="ORF">GCM10009819_20430</name>
</gene>
<organism evidence="2 3">
    <name type="scientific">Agromyces tropicus</name>
    <dbReference type="NCBI Taxonomy" id="555371"/>
    <lineage>
        <taxon>Bacteria</taxon>
        <taxon>Bacillati</taxon>
        <taxon>Actinomycetota</taxon>
        <taxon>Actinomycetes</taxon>
        <taxon>Micrococcales</taxon>
        <taxon>Microbacteriaceae</taxon>
        <taxon>Agromyces</taxon>
    </lineage>
</organism>
<name>A0ABN2UGM3_9MICO</name>
<dbReference type="RefSeq" id="WP_344372772.1">
    <property type="nucleotide sequence ID" value="NZ_BAAAPW010000002.1"/>
</dbReference>
<evidence type="ECO:0000313" key="3">
    <source>
        <dbReference type="Proteomes" id="UP001501196"/>
    </source>
</evidence>
<accession>A0ABN2UGM3</accession>
<protein>
    <recommendedName>
        <fullName evidence="4">DUF222 domain-containing protein</fullName>
    </recommendedName>
</protein>
<feature type="compositionally biased region" description="Pro residues" evidence="1">
    <location>
        <begin position="309"/>
        <end position="319"/>
    </location>
</feature>
<keyword evidence="3" id="KW-1185">Reference proteome</keyword>
<dbReference type="Proteomes" id="UP001501196">
    <property type="component" value="Unassembled WGS sequence"/>
</dbReference>
<feature type="region of interest" description="Disordered" evidence="1">
    <location>
        <begin position="302"/>
        <end position="349"/>
    </location>
</feature>
<evidence type="ECO:0000313" key="2">
    <source>
        <dbReference type="EMBL" id="GAA2035820.1"/>
    </source>
</evidence>